<gene>
    <name evidence="1" type="ORF">EU555_35405</name>
</gene>
<dbReference type="EMBL" id="SRLB01000069">
    <property type="protein sequence ID" value="TGD91915.1"/>
    <property type="molecule type" value="Genomic_DNA"/>
</dbReference>
<name>A0A4Z0NDL0_9HYPH</name>
<protein>
    <submittedName>
        <fullName evidence="1">Uncharacterized protein</fullName>
    </submittedName>
</protein>
<organism evidence="1 2">
    <name type="scientific">Methylobacterium nonmethylotrophicum</name>
    <dbReference type="NCBI Taxonomy" id="1141884"/>
    <lineage>
        <taxon>Bacteria</taxon>
        <taxon>Pseudomonadati</taxon>
        <taxon>Pseudomonadota</taxon>
        <taxon>Alphaproteobacteria</taxon>
        <taxon>Hyphomicrobiales</taxon>
        <taxon>Methylobacteriaceae</taxon>
        <taxon>Methylobacterium</taxon>
    </lineage>
</organism>
<proteinExistence type="predicted"/>
<accession>A0A4Z0NDL0</accession>
<sequence length="65" mass="7362">MLDAGLNRKWNDHERLMFLQIFSTAIGELRERGGTIALAAQDWLEATYAVMEEIEDNLPGQEGLL</sequence>
<comment type="caution">
    <text evidence="1">The sequence shown here is derived from an EMBL/GenBank/DDBJ whole genome shotgun (WGS) entry which is preliminary data.</text>
</comment>
<keyword evidence="2" id="KW-1185">Reference proteome</keyword>
<dbReference type="AlphaFoldDB" id="A0A4Z0NDL0"/>
<dbReference type="RefSeq" id="WP_135420014.1">
    <property type="nucleotide sequence ID" value="NZ_SRLB01000069.1"/>
</dbReference>
<evidence type="ECO:0000313" key="2">
    <source>
        <dbReference type="Proteomes" id="UP000297535"/>
    </source>
</evidence>
<reference evidence="1 2" key="1">
    <citation type="submission" date="2019-04" db="EMBL/GenBank/DDBJ databases">
        <authorList>
            <person name="Feng G."/>
            <person name="Zhu H."/>
        </authorList>
    </citation>
    <scope>NUCLEOTIDE SEQUENCE [LARGE SCALE GENOMIC DNA]</scope>
    <source>
        <strain evidence="1 2">6HR-1</strain>
    </source>
</reference>
<evidence type="ECO:0000313" key="1">
    <source>
        <dbReference type="EMBL" id="TGD91915.1"/>
    </source>
</evidence>
<dbReference type="Proteomes" id="UP000297535">
    <property type="component" value="Unassembled WGS sequence"/>
</dbReference>